<dbReference type="Proteomes" id="UP000789738">
    <property type="component" value="Unassembled WGS sequence"/>
</dbReference>
<accession>A0AA86JHD1</accession>
<reference evidence="1" key="1">
    <citation type="submission" date="2021-10" db="EMBL/GenBank/DDBJ databases">
        <authorList>
            <person name="Mesa V."/>
        </authorList>
    </citation>
    <scope>NUCLEOTIDE SEQUENCE</scope>
    <source>
        <strain evidence="1">CC3_PB</strain>
    </source>
</reference>
<evidence type="ECO:0000313" key="2">
    <source>
        <dbReference type="EMBL" id="CAI3538415.1"/>
    </source>
</evidence>
<gene>
    <name evidence="2" type="ORF">CNEO2_1040012</name>
    <name evidence="1" type="ORF">CNEO_42629</name>
</gene>
<dbReference type="EMBL" id="CAMTCP010000005">
    <property type="protein sequence ID" value="CAI3538415.1"/>
    <property type="molecule type" value="Genomic_DNA"/>
</dbReference>
<comment type="caution">
    <text evidence="1">The sequence shown here is derived from an EMBL/GenBank/DDBJ whole genome shotgun (WGS) entry which is preliminary data.</text>
</comment>
<name>A0AA86JHD1_9CLOT</name>
<proteinExistence type="predicted"/>
<reference evidence="2" key="2">
    <citation type="submission" date="2022-10" db="EMBL/GenBank/DDBJ databases">
        <authorList>
            <person name="Aires J."/>
            <person name="Mesa V."/>
        </authorList>
    </citation>
    <scope>NUCLEOTIDE SEQUENCE</scope>
    <source>
        <strain evidence="2">Clostridium neonatale JD116</strain>
    </source>
</reference>
<dbReference type="AlphaFoldDB" id="A0AA86JHD1"/>
<dbReference type="EMBL" id="CAKJVE010000004">
    <property type="protein sequence ID" value="CAG9706750.1"/>
    <property type="molecule type" value="Genomic_DNA"/>
</dbReference>
<organism evidence="1 3">
    <name type="scientific">Clostridium neonatale</name>
    <dbReference type="NCBI Taxonomy" id="137838"/>
    <lineage>
        <taxon>Bacteria</taxon>
        <taxon>Bacillati</taxon>
        <taxon>Bacillota</taxon>
        <taxon>Clostridia</taxon>
        <taxon>Eubacteriales</taxon>
        <taxon>Clostridiaceae</taxon>
        <taxon>Clostridium</taxon>
    </lineage>
</organism>
<dbReference type="Proteomes" id="UP001189143">
    <property type="component" value="Unassembled WGS sequence"/>
</dbReference>
<evidence type="ECO:0000313" key="3">
    <source>
        <dbReference type="Proteomes" id="UP000789738"/>
    </source>
</evidence>
<protein>
    <submittedName>
        <fullName evidence="1">Uncharacterized protein</fullName>
    </submittedName>
</protein>
<evidence type="ECO:0000313" key="1">
    <source>
        <dbReference type="EMBL" id="CAG9706750.1"/>
    </source>
</evidence>
<sequence length="51" mass="6204">MNKLIKIHMYILKNLLIYSGLKALVKRYLKKFKDYFMMLTKINIGVHNWSE</sequence>